<dbReference type="EMBL" id="CP006912">
    <property type="protein sequence ID" value="AHB49845.1"/>
    <property type="molecule type" value="Genomic_DNA"/>
</dbReference>
<dbReference type="OrthoDB" id="7933239at2"/>
<gene>
    <name evidence="1" type="ORF">W911_02050</name>
</gene>
<proteinExistence type="predicted"/>
<dbReference type="Proteomes" id="UP000018542">
    <property type="component" value="Chromosome"/>
</dbReference>
<organism evidence="1 2">
    <name type="scientific">Hyphomicrobium nitrativorans NL23</name>
    <dbReference type="NCBI Taxonomy" id="1029756"/>
    <lineage>
        <taxon>Bacteria</taxon>
        <taxon>Pseudomonadati</taxon>
        <taxon>Pseudomonadota</taxon>
        <taxon>Alphaproteobacteria</taxon>
        <taxon>Hyphomicrobiales</taxon>
        <taxon>Hyphomicrobiaceae</taxon>
        <taxon>Hyphomicrobium</taxon>
    </lineage>
</organism>
<sequence length="122" mass="12451">MIDEGVYGLSFEAPDIPGGGRSASGEGLAVFRGGLILGSDPHGGVFRGRYHYDPACGEAVVEVQLAIPPHGVLLTGLAVGPEGAFVDVSGRFCPRHPISSAVVDIAGAPVAVELRFMGPLAK</sequence>
<dbReference type="HOGENOM" id="CLU_2023570_0_0_5"/>
<name>V5SIG3_9HYPH</name>
<dbReference type="PATRIC" id="fig|1029756.8.peg.437"/>
<dbReference type="RefSeq" id="WP_023785840.1">
    <property type="nucleotide sequence ID" value="NC_022997.1"/>
</dbReference>
<dbReference type="STRING" id="1029756.W911_02050"/>
<accession>V5SIG3</accession>
<dbReference type="KEGG" id="hni:W911_02050"/>
<evidence type="ECO:0000313" key="1">
    <source>
        <dbReference type="EMBL" id="AHB49845.1"/>
    </source>
</evidence>
<keyword evidence="2" id="KW-1185">Reference proteome</keyword>
<reference evidence="1 2" key="1">
    <citation type="journal article" date="2014" name="Genome Announc.">
        <title>Complete Genome Sequence of Hyphomicrobium nitrativorans Strain NL23, a Denitrifying Bacterium Isolated from Biofilm of a Methanol-Fed Denitrification System Treating Seawater at the Montreal Biodome.</title>
        <authorList>
            <person name="Martineau C."/>
            <person name="Villeneuve C."/>
            <person name="Mauffrey F."/>
            <person name="Villemur R."/>
        </authorList>
    </citation>
    <scope>NUCLEOTIDE SEQUENCE [LARGE SCALE GENOMIC DNA]</scope>
    <source>
        <strain evidence="1">NL23</strain>
    </source>
</reference>
<protein>
    <recommendedName>
        <fullName evidence="3">T3SS negative regulator,GrlR</fullName>
    </recommendedName>
</protein>
<evidence type="ECO:0008006" key="3">
    <source>
        <dbReference type="Google" id="ProtNLM"/>
    </source>
</evidence>
<dbReference type="AlphaFoldDB" id="V5SIG3"/>
<evidence type="ECO:0000313" key="2">
    <source>
        <dbReference type="Proteomes" id="UP000018542"/>
    </source>
</evidence>